<evidence type="ECO:0000313" key="3">
    <source>
        <dbReference type="Proteomes" id="UP000193498"/>
    </source>
</evidence>
<organism evidence="2 3">
    <name type="scientific">Basidiobolus meristosporus CBS 931.73</name>
    <dbReference type="NCBI Taxonomy" id="1314790"/>
    <lineage>
        <taxon>Eukaryota</taxon>
        <taxon>Fungi</taxon>
        <taxon>Fungi incertae sedis</taxon>
        <taxon>Zoopagomycota</taxon>
        <taxon>Entomophthoromycotina</taxon>
        <taxon>Basidiobolomycetes</taxon>
        <taxon>Basidiobolales</taxon>
        <taxon>Basidiobolaceae</taxon>
        <taxon>Basidiobolus</taxon>
    </lineage>
</organism>
<reference evidence="2 3" key="1">
    <citation type="submission" date="2016-07" db="EMBL/GenBank/DDBJ databases">
        <title>Pervasive Adenine N6-methylation of Active Genes in Fungi.</title>
        <authorList>
            <consortium name="DOE Joint Genome Institute"/>
            <person name="Mondo S.J."/>
            <person name="Dannebaum R.O."/>
            <person name="Kuo R.C."/>
            <person name="Labutti K."/>
            <person name="Haridas S."/>
            <person name="Kuo A."/>
            <person name="Salamov A."/>
            <person name="Ahrendt S.R."/>
            <person name="Lipzen A."/>
            <person name="Sullivan W."/>
            <person name="Andreopoulos W.B."/>
            <person name="Clum A."/>
            <person name="Lindquist E."/>
            <person name="Daum C."/>
            <person name="Ramamoorthy G.K."/>
            <person name="Gryganskyi A."/>
            <person name="Culley D."/>
            <person name="Magnuson J.K."/>
            <person name="James T.Y."/>
            <person name="O'Malley M.A."/>
            <person name="Stajich J.E."/>
            <person name="Spatafora J.W."/>
            <person name="Visel A."/>
            <person name="Grigoriev I.V."/>
        </authorList>
    </citation>
    <scope>NUCLEOTIDE SEQUENCE [LARGE SCALE GENOMIC DNA]</scope>
    <source>
        <strain evidence="2 3">CBS 931.73</strain>
    </source>
</reference>
<keyword evidence="1" id="KW-0812">Transmembrane</keyword>
<dbReference type="AlphaFoldDB" id="A0A1Y1Y1K7"/>
<proteinExistence type="predicted"/>
<dbReference type="EMBL" id="MCFE01000301">
    <property type="protein sequence ID" value="ORX91901.1"/>
    <property type="molecule type" value="Genomic_DNA"/>
</dbReference>
<evidence type="ECO:0000313" key="2">
    <source>
        <dbReference type="EMBL" id="ORX91901.1"/>
    </source>
</evidence>
<keyword evidence="1" id="KW-0472">Membrane</keyword>
<evidence type="ECO:0000256" key="1">
    <source>
        <dbReference type="SAM" id="Phobius"/>
    </source>
</evidence>
<protein>
    <submittedName>
        <fullName evidence="2">Uncharacterized protein</fullName>
    </submittedName>
</protein>
<dbReference type="Proteomes" id="UP000193498">
    <property type="component" value="Unassembled WGS sequence"/>
</dbReference>
<comment type="caution">
    <text evidence="2">The sequence shown here is derived from an EMBL/GenBank/DDBJ whole genome shotgun (WGS) entry which is preliminary data.</text>
</comment>
<sequence length="100" mass="10294">MFILASPLVAPAFPSACICSLPMAEPTVSLTLTLQLLTSSLGVSLGLGCLVLGISLSLLGCSFGLHLLVSNNVSGGFLDVTSGVFDVSVNFIHVQMLSIR</sequence>
<dbReference type="InParanoid" id="A0A1Y1Y1K7"/>
<keyword evidence="3" id="KW-1185">Reference proteome</keyword>
<name>A0A1Y1Y1K7_9FUNG</name>
<gene>
    <name evidence="2" type="ORF">K493DRAFT_47758</name>
</gene>
<keyword evidence="1" id="KW-1133">Transmembrane helix</keyword>
<feature type="transmembrane region" description="Helical" evidence="1">
    <location>
        <begin position="41"/>
        <end position="69"/>
    </location>
</feature>
<accession>A0A1Y1Y1K7</accession>